<dbReference type="Proteomes" id="UP000474757">
    <property type="component" value="Unassembled WGS sequence"/>
</dbReference>
<name>A0A6B2JLN2_9RHOB</name>
<dbReference type="EMBL" id="JAAGAB010000004">
    <property type="protein sequence ID" value="NDV02471.1"/>
    <property type="molecule type" value="Genomic_DNA"/>
</dbReference>
<reference evidence="1 2" key="1">
    <citation type="submission" date="2020-02" db="EMBL/GenBank/DDBJ databases">
        <title>Pseudoroseicyclus tamarix, sp. nov., isolated from offshore sediment of a Tamarix chinensis forest.</title>
        <authorList>
            <person name="Gai Y."/>
        </authorList>
    </citation>
    <scope>NUCLEOTIDE SEQUENCE [LARGE SCALE GENOMIC DNA]</scope>
    <source>
        <strain evidence="1 2">CLL3-39</strain>
    </source>
</reference>
<evidence type="ECO:0000313" key="2">
    <source>
        <dbReference type="Proteomes" id="UP000474757"/>
    </source>
</evidence>
<gene>
    <name evidence="1" type="ORF">GZA08_15990</name>
</gene>
<sequence length="46" mass="5182">MHGVWLQRRALSGLDETRLADLGLTADDAACEAGRPFWDVPATWRR</sequence>
<protein>
    <submittedName>
        <fullName evidence="1">DUF1127 domain-containing protein</fullName>
    </submittedName>
</protein>
<comment type="caution">
    <text evidence="1">The sequence shown here is derived from an EMBL/GenBank/DDBJ whole genome shotgun (WGS) entry which is preliminary data.</text>
</comment>
<accession>A0A6B2JLN2</accession>
<organism evidence="1 2">
    <name type="scientific">Pseudoroseicyclus tamaricis</name>
    <dbReference type="NCBI Taxonomy" id="2705421"/>
    <lineage>
        <taxon>Bacteria</taxon>
        <taxon>Pseudomonadati</taxon>
        <taxon>Pseudomonadota</taxon>
        <taxon>Alphaproteobacteria</taxon>
        <taxon>Rhodobacterales</taxon>
        <taxon>Paracoccaceae</taxon>
        <taxon>Pseudoroseicyclus</taxon>
    </lineage>
</organism>
<keyword evidence="2" id="KW-1185">Reference proteome</keyword>
<dbReference type="AlphaFoldDB" id="A0A6B2JLN2"/>
<evidence type="ECO:0000313" key="1">
    <source>
        <dbReference type="EMBL" id="NDV02471.1"/>
    </source>
</evidence>
<proteinExistence type="predicted"/>